<gene>
    <name evidence="2" type="ORF">EZS28_010177</name>
</gene>
<evidence type="ECO:0000313" key="3">
    <source>
        <dbReference type="Proteomes" id="UP000324800"/>
    </source>
</evidence>
<dbReference type="AlphaFoldDB" id="A0A5J4WHA6"/>
<feature type="non-terminal residue" evidence="2">
    <location>
        <position position="307"/>
    </location>
</feature>
<comment type="caution">
    <text evidence="2">The sequence shown here is derived from an EMBL/GenBank/DDBJ whole genome shotgun (WGS) entry which is preliminary data.</text>
</comment>
<feature type="compositionally biased region" description="Polar residues" evidence="1">
    <location>
        <begin position="248"/>
        <end position="259"/>
    </location>
</feature>
<evidence type="ECO:0008006" key="4">
    <source>
        <dbReference type="Google" id="ProtNLM"/>
    </source>
</evidence>
<accession>A0A5J4WHA6</accession>
<dbReference type="SUPFAM" id="SSF56112">
    <property type="entry name" value="Protein kinase-like (PK-like)"/>
    <property type="match status" value="1"/>
</dbReference>
<dbReference type="EMBL" id="SNRW01001982">
    <property type="protein sequence ID" value="KAA6394291.1"/>
    <property type="molecule type" value="Genomic_DNA"/>
</dbReference>
<organism evidence="2 3">
    <name type="scientific">Streblomastix strix</name>
    <dbReference type="NCBI Taxonomy" id="222440"/>
    <lineage>
        <taxon>Eukaryota</taxon>
        <taxon>Metamonada</taxon>
        <taxon>Preaxostyla</taxon>
        <taxon>Oxymonadida</taxon>
        <taxon>Streblomastigidae</taxon>
        <taxon>Streblomastix</taxon>
    </lineage>
</organism>
<dbReference type="Proteomes" id="UP000324800">
    <property type="component" value="Unassembled WGS sequence"/>
</dbReference>
<reference evidence="2 3" key="1">
    <citation type="submission" date="2019-03" db="EMBL/GenBank/DDBJ databases">
        <title>Single cell metagenomics reveals metabolic interactions within the superorganism composed of flagellate Streblomastix strix and complex community of Bacteroidetes bacteria on its surface.</title>
        <authorList>
            <person name="Treitli S.C."/>
            <person name="Kolisko M."/>
            <person name="Husnik F."/>
            <person name="Keeling P."/>
            <person name="Hampl V."/>
        </authorList>
    </citation>
    <scope>NUCLEOTIDE SEQUENCE [LARGE SCALE GENOMIC DNA]</scope>
    <source>
        <strain evidence="2">ST1C</strain>
    </source>
</reference>
<proteinExistence type="predicted"/>
<feature type="region of interest" description="Disordered" evidence="1">
    <location>
        <begin position="238"/>
        <end position="260"/>
    </location>
</feature>
<sequence length="307" mass="34162">MASKEAVSIVMHKTTHVLDTLLDHLDESGDLDALYFASVLTVLNEELFAPMNITSVFPDVRFFLVIAHLDQDSNIILEQVTEQPSLDHFALIIRYHKHDLDALRPYFEEELKCYEDLLVQKVRDLIYIGSGPTPNGCCTIFLTSSTLTLEGAINKGLQSDLSSKLEITKSLIDSIQQAHESGHIGFNLSPSSILCTQGLINRSIALVGFVGDKNIIAKHPDCSLLRWNRDWTAPELSSRIRPRHRGAAQSTQEQGSDVNGPTVASDIYALGKLIFNLLEKSPEVQDFVAKALEDLPQKRCDIHNLSK</sequence>
<evidence type="ECO:0000256" key="1">
    <source>
        <dbReference type="SAM" id="MobiDB-lite"/>
    </source>
</evidence>
<dbReference type="InterPro" id="IPR011009">
    <property type="entry name" value="Kinase-like_dom_sf"/>
</dbReference>
<name>A0A5J4WHA6_9EUKA</name>
<dbReference type="Gene3D" id="1.10.510.10">
    <property type="entry name" value="Transferase(Phosphotransferase) domain 1"/>
    <property type="match status" value="1"/>
</dbReference>
<protein>
    <recommendedName>
        <fullName evidence="4">Protein kinase domain-containing protein</fullName>
    </recommendedName>
</protein>
<evidence type="ECO:0000313" key="2">
    <source>
        <dbReference type="EMBL" id="KAA6394291.1"/>
    </source>
</evidence>